<organism evidence="1 2">
    <name type="scientific">Stenotrophomonas phage vB_SmaS-AXL_3</name>
    <dbReference type="NCBI Taxonomy" id="2740427"/>
    <lineage>
        <taxon>Viruses</taxon>
        <taxon>Duplodnaviria</taxon>
        <taxon>Heunggongvirae</taxon>
        <taxon>Uroviricota</taxon>
        <taxon>Caudoviricetes</taxon>
        <taxon>Axeltriavirus</taxon>
        <taxon>Axeltriavirus AXL3</taxon>
    </lineage>
</organism>
<protein>
    <submittedName>
        <fullName evidence="1">Uncharacterized protein</fullName>
    </submittedName>
</protein>
<reference evidence="1" key="1">
    <citation type="submission" date="2020-05" db="EMBL/GenBank/DDBJ databases">
        <title>Isolation and characterization of the novel bacteriophage AXL3 against Stenotrophomonas maltophilia.</title>
        <authorList>
            <person name="McCutcheon J.G."/>
            <person name="Lin A."/>
            <person name="Dennis J."/>
        </authorList>
    </citation>
    <scope>NUCLEOTIDE SEQUENCE [LARGE SCALE GENOMIC DNA]</scope>
</reference>
<gene>
    <name evidence="1" type="ORF">AXL3_39</name>
</gene>
<dbReference type="Proteomes" id="UP000509379">
    <property type="component" value="Segment"/>
</dbReference>
<proteinExistence type="predicted"/>
<sequence length="75" mass="8438">MQVLKTIVKLRPAQHPAGPSTSWFSGWVHSRDSRIIKTSPSLRRFEGRQLSELIHWAHCLGGEKAVKSAFVDESP</sequence>
<accession>A0A7D4XKT8</accession>
<name>A0A7D4XKT8_9CAUD</name>
<evidence type="ECO:0000313" key="1">
    <source>
        <dbReference type="EMBL" id="QKW95615.1"/>
    </source>
</evidence>
<keyword evidence="2" id="KW-1185">Reference proteome</keyword>
<evidence type="ECO:0000313" key="2">
    <source>
        <dbReference type="Proteomes" id="UP000509379"/>
    </source>
</evidence>
<dbReference type="EMBL" id="MT536174">
    <property type="protein sequence ID" value="QKW95615.1"/>
    <property type="molecule type" value="Genomic_DNA"/>
</dbReference>